<dbReference type="InterPro" id="IPR028896">
    <property type="entry name" value="GcvT/YgfZ/DmdA"/>
</dbReference>
<organism evidence="11 12">
    <name type="scientific">Microcella alkaliphila</name>
    <dbReference type="NCBI Taxonomy" id="279828"/>
    <lineage>
        <taxon>Bacteria</taxon>
        <taxon>Bacillati</taxon>
        <taxon>Actinomycetota</taxon>
        <taxon>Actinomycetes</taxon>
        <taxon>Micrococcales</taxon>
        <taxon>Microbacteriaceae</taxon>
        <taxon>Microcella</taxon>
    </lineage>
</organism>
<keyword evidence="3 7" id="KW-0032">Aminotransferase</keyword>
<comment type="subunit">
    <text evidence="7">The glycine cleavage system is composed of four proteins: P, T, L and H.</text>
</comment>
<sequence>MTESVTPPPKASPLHAEHESLGASFTDFGGWLMPVRYSSDLAEHHAVRRAAGLFDISHMAEIAVSGPDAGAYLDEALAGRLSTLPLMKAKYSLLLADNGGIIDDLIVYRTGEVEWLVVANAGNRGPVVEALHARRGVHEVELVDLTEQTALIALQGPAAQRILERVEGLGTTDELSLGTTIETLRYYAAMGMAWRGGSVLVARTGYTGEDGFELYVDVADAAELWRAILAEGEADGLVPCGLAARDTLRLEAGMPLYGHEIGRETLPVQAGLGRVVVTDKPHFVGKEAVEKGPAADAPILVGLVGEGRRAARADYPVVDGDREVGVVTSGALSPTLGVPIAMAHVHPNVAAHGTALAVDVRGTPIPFSVVPLPFYKREA</sequence>
<name>A0A0U5BC04_9MICO</name>
<dbReference type="GO" id="GO:0008168">
    <property type="term" value="F:methyltransferase activity"/>
    <property type="evidence" value="ECO:0007669"/>
    <property type="project" value="UniProtKB-KW"/>
</dbReference>
<feature type="domain" description="Aminomethyltransferase C-terminal" evidence="10">
    <location>
        <begin position="300"/>
        <end position="376"/>
    </location>
</feature>
<reference evidence="12" key="1">
    <citation type="submission" date="2015-12" db="EMBL/GenBank/DDBJ databases">
        <authorList>
            <person name="Shamseldin A."/>
            <person name="Moawad H."/>
            <person name="Abd El-Rahim W.M."/>
            <person name="Sadowsky M.J."/>
        </authorList>
    </citation>
    <scope>NUCLEOTIDE SEQUENCE [LARGE SCALE GENOMIC DNA]</scope>
    <source>
        <strain evidence="12">JAM AC0309</strain>
    </source>
</reference>
<dbReference type="Gene3D" id="2.40.30.110">
    <property type="entry name" value="Aminomethyltransferase beta-barrel domains"/>
    <property type="match status" value="1"/>
</dbReference>
<dbReference type="NCBIfam" id="TIGR00528">
    <property type="entry name" value="gcvT"/>
    <property type="match status" value="1"/>
</dbReference>
<dbReference type="PANTHER" id="PTHR43757:SF2">
    <property type="entry name" value="AMINOMETHYLTRANSFERASE, MITOCHONDRIAL"/>
    <property type="match status" value="1"/>
</dbReference>
<dbReference type="Gene3D" id="4.10.1250.10">
    <property type="entry name" value="Aminomethyltransferase fragment"/>
    <property type="match status" value="1"/>
</dbReference>
<evidence type="ECO:0000313" key="12">
    <source>
        <dbReference type="Proteomes" id="UP000218965"/>
    </source>
</evidence>
<dbReference type="KEGG" id="malk:MalAC0309_0909"/>
<dbReference type="PANTHER" id="PTHR43757">
    <property type="entry name" value="AMINOMETHYLTRANSFERASE"/>
    <property type="match status" value="1"/>
</dbReference>
<evidence type="ECO:0000259" key="9">
    <source>
        <dbReference type="Pfam" id="PF01571"/>
    </source>
</evidence>
<dbReference type="OrthoDB" id="9774591at2"/>
<keyword evidence="4 7" id="KW-0808">Transferase</keyword>
<dbReference type="InterPro" id="IPR027266">
    <property type="entry name" value="TrmE/GcvT-like"/>
</dbReference>
<dbReference type="EC" id="2.1.2.10" evidence="2 7"/>
<dbReference type="InterPro" id="IPR006222">
    <property type="entry name" value="GCVT_N"/>
</dbReference>
<evidence type="ECO:0000256" key="4">
    <source>
        <dbReference type="ARBA" id="ARBA00022679"/>
    </source>
</evidence>
<feature type="binding site" evidence="8">
    <location>
        <position position="213"/>
    </location>
    <ligand>
        <name>substrate</name>
    </ligand>
</feature>
<evidence type="ECO:0000256" key="2">
    <source>
        <dbReference type="ARBA" id="ARBA00012616"/>
    </source>
</evidence>
<evidence type="ECO:0000256" key="6">
    <source>
        <dbReference type="ARBA" id="ARBA00047665"/>
    </source>
</evidence>
<dbReference type="InterPro" id="IPR013977">
    <property type="entry name" value="GcvT_C"/>
</dbReference>
<comment type="catalytic activity">
    <reaction evidence="6 7">
        <text>N(6)-[(R)-S(8)-aminomethyldihydrolipoyl]-L-lysyl-[protein] + (6S)-5,6,7,8-tetrahydrofolate = N(6)-[(R)-dihydrolipoyl]-L-lysyl-[protein] + (6R)-5,10-methylene-5,6,7,8-tetrahydrofolate + NH4(+)</text>
        <dbReference type="Rhea" id="RHEA:16945"/>
        <dbReference type="Rhea" id="RHEA-COMP:10475"/>
        <dbReference type="Rhea" id="RHEA-COMP:10492"/>
        <dbReference type="ChEBI" id="CHEBI:15636"/>
        <dbReference type="ChEBI" id="CHEBI:28938"/>
        <dbReference type="ChEBI" id="CHEBI:57453"/>
        <dbReference type="ChEBI" id="CHEBI:83100"/>
        <dbReference type="ChEBI" id="CHEBI:83143"/>
        <dbReference type="EC" id="2.1.2.10"/>
    </reaction>
</comment>
<dbReference type="GO" id="GO:0019464">
    <property type="term" value="P:glycine decarboxylation via glycine cleavage system"/>
    <property type="evidence" value="ECO:0007669"/>
    <property type="project" value="UniProtKB-UniRule"/>
</dbReference>
<feature type="domain" description="GCVT N-terminal" evidence="9">
    <location>
        <begin position="14"/>
        <end position="280"/>
    </location>
</feature>
<reference evidence="11 12" key="2">
    <citation type="submission" date="2016-01" db="EMBL/GenBank/DDBJ databases">
        <title>Microcella alkaliphila JAM AC0309 whole genome shotgun sequence.</title>
        <authorList>
            <person name="Kurata A."/>
            <person name="Hirose Y."/>
            <person name="Kishimoto N."/>
            <person name="Kobayashi T."/>
        </authorList>
    </citation>
    <scope>NUCLEOTIDE SEQUENCE [LARGE SCALE GENOMIC DNA]</scope>
    <source>
        <strain evidence="11 12">JAM AC0309</strain>
    </source>
</reference>
<dbReference type="Proteomes" id="UP000218965">
    <property type="component" value="Chromosome"/>
</dbReference>
<dbReference type="Pfam" id="PF01571">
    <property type="entry name" value="GCV_T"/>
    <property type="match status" value="1"/>
</dbReference>
<dbReference type="InterPro" id="IPR029043">
    <property type="entry name" value="GcvT/YgfZ_C"/>
</dbReference>
<evidence type="ECO:0000259" key="10">
    <source>
        <dbReference type="Pfam" id="PF08669"/>
    </source>
</evidence>
<comment type="similarity">
    <text evidence="1 7">Belongs to the GcvT family.</text>
</comment>
<dbReference type="InterPro" id="IPR022903">
    <property type="entry name" value="GcvT_bac"/>
</dbReference>
<evidence type="ECO:0000256" key="5">
    <source>
        <dbReference type="ARBA" id="ARBA00031395"/>
    </source>
</evidence>
<dbReference type="Gene3D" id="3.30.1360.120">
    <property type="entry name" value="Probable tRNA modification gtpase trme, domain 1"/>
    <property type="match status" value="1"/>
</dbReference>
<dbReference type="GO" id="GO:0008483">
    <property type="term" value="F:transaminase activity"/>
    <property type="evidence" value="ECO:0007669"/>
    <property type="project" value="UniProtKB-KW"/>
</dbReference>
<dbReference type="InterPro" id="IPR006223">
    <property type="entry name" value="GcvT"/>
</dbReference>
<keyword evidence="11" id="KW-0489">Methyltransferase</keyword>
<dbReference type="AlphaFoldDB" id="A0A0U5BC04"/>
<dbReference type="NCBIfam" id="NF001567">
    <property type="entry name" value="PRK00389.1"/>
    <property type="match status" value="1"/>
</dbReference>
<dbReference type="HAMAP" id="MF_00259">
    <property type="entry name" value="GcvT"/>
    <property type="match status" value="1"/>
</dbReference>
<dbReference type="Pfam" id="PF08669">
    <property type="entry name" value="GCV_T_C"/>
    <property type="match status" value="1"/>
</dbReference>
<dbReference type="SUPFAM" id="SSF103025">
    <property type="entry name" value="Folate-binding domain"/>
    <property type="match status" value="1"/>
</dbReference>
<evidence type="ECO:0000256" key="1">
    <source>
        <dbReference type="ARBA" id="ARBA00008609"/>
    </source>
</evidence>
<dbReference type="FunFam" id="2.40.30.110:FF:000003">
    <property type="entry name" value="Aminomethyltransferase"/>
    <property type="match status" value="1"/>
</dbReference>
<dbReference type="RefSeq" id="WP_096420964.1">
    <property type="nucleotide sequence ID" value="NZ_AP017315.1"/>
</dbReference>
<comment type="function">
    <text evidence="7">The glycine cleavage system catalyzes the degradation of glycine.</text>
</comment>
<dbReference type="GO" id="GO:0032259">
    <property type="term" value="P:methylation"/>
    <property type="evidence" value="ECO:0007669"/>
    <property type="project" value="UniProtKB-KW"/>
</dbReference>
<gene>
    <name evidence="7 11" type="primary">gcvT</name>
    <name evidence="11" type="ORF">MalAC0309_0909</name>
</gene>
<dbReference type="Gene3D" id="3.30.70.1400">
    <property type="entry name" value="Aminomethyltransferase beta-barrel domains"/>
    <property type="match status" value="1"/>
</dbReference>
<dbReference type="PIRSF" id="PIRSF006487">
    <property type="entry name" value="GcvT"/>
    <property type="match status" value="1"/>
</dbReference>
<dbReference type="SUPFAM" id="SSF101790">
    <property type="entry name" value="Aminomethyltransferase beta-barrel domain"/>
    <property type="match status" value="1"/>
</dbReference>
<evidence type="ECO:0000256" key="7">
    <source>
        <dbReference type="HAMAP-Rule" id="MF_00259"/>
    </source>
</evidence>
<protein>
    <recommendedName>
        <fullName evidence="2 7">Aminomethyltransferase</fullName>
        <ecNumber evidence="2 7">2.1.2.10</ecNumber>
    </recommendedName>
    <alternativeName>
        <fullName evidence="5 7">Glycine cleavage system T protein</fullName>
    </alternativeName>
</protein>
<dbReference type="EMBL" id="AP017315">
    <property type="protein sequence ID" value="BAU31775.1"/>
    <property type="molecule type" value="Genomic_DNA"/>
</dbReference>
<proteinExistence type="inferred from homology"/>
<accession>A0A0U5BC04</accession>
<evidence type="ECO:0000256" key="8">
    <source>
        <dbReference type="PIRSR" id="PIRSR006487-1"/>
    </source>
</evidence>
<dbReference type="GO" id="GO:0004047">
    <property type="term" value="F:aminomethyltransferase activity"/>
    <property type="evidence" value="ECO:0007669"/>
    <property type="project" value="UniProtKB-UniRule"/>
</dbReference>
<evidence type="ECO:0000256" key="3">
    <source>
        <dbReference type="ARBA" id="ARBA00022576"/>
    </source>
</evidence>
<evidence type="ECO:0000313" key="11">
    <source>
        <dbReference type="EMBL" id="BAU31775.1"/>
    </source>
</evidence>
<dbReference type="GO" id="GO:0005960">
    <property type="term" value="C:glycine cleavage complex"/>
    <property type="evidence" value="ECO:0007669"/>
    <property type="project" value="InterPro"/>
</dbReference>
<dbReference type="GO" id="GO:0005829">
    <property type="term" value="C:cytosol"/>
    <property type="evidence" value="ECO:0007669"/>
    <property type="project" value="TreeGrafter"/>
</dbReference>